<comment type="caution">
    <text evidence="3">The sequence shown here is derived from an EMBL/GenBank/DDBJ whole genome shotgun (WGS) entry which is preliminary data.</text>
</comment>
<gene>
    <name evidence="3" type="ORF">Cgig2_019172</name>
</gene>
<protein>
    <submittedName>
        <fullName evidence="3">Uncharacterized protein</fullName>
    </submittedName>
</protein>
<evidence type="ECO:0000259" key="2">
    <source>
        <dbReference type="Pfam" id="PF01348"/>
    </source>
</evidence>
<feature type="domain" description="Reverse transcriptase" evidence="1">
    <location>
        <begin position="198"/>
        <end position="421"/>
    </location>
</feature>
<dbReference type="Proteomes" id="UP001153076">
    <property type="component" value="Unassembled WGS sequence"/>
</dbReference>
<evidence type="ECO:0000313" key="4">
    <source>
        <dbReference type="Proteomes" id="UP001153076"/>
    </source>
</evidence>
<dbReference type="AlphaFoldDB" id="A0A9Q1JYY8"/>
<dbReference type="EMBL" id="JAKOGI010000545">
    <property type="protein sequence ID" value="KAJ8433382.1"/>
    <property type="molecule type" value="Genomic_DNA"/>
</dbReference>
<dbReference type="InterPro" id="IPR000477">
    <property type="entry name" value="RT_dom"/>
</dbReference>
<dbReference type="GO" id="GO:0090615">
    <property type="term" value="P:mitochondrial mRNA processing"/>
    <property type="evidence" value="ECO:0007669"/>
    <property type="project" value="TreeGrafter"/>
</dbReference>
<dbReference type="Pfam" id="PF01348">
    <property type="entry name" value="Intron_maturas2"/>
    <property type="match status" value="1"/>
</dbReference>
<evidence type="ECO:0000313" key="3">
    <source>
        <dbReference type="EMBL" id="KAJ8433382.1"/>
    </source>
</evidence>
<dbReference type="Pfam" id="PF00078">
    <property type="entry name" value="RVT_1"/>
    <property type="match status" value="1"/>
</dbReference>
<dbReference type="SUPFAM" id="SSF56672">
    <property type="entry name" value="DNA/RNA polymerases"/>
    <property type="match status" value="1"/>
</dbReference>
<name>A0A9Q1JYY8_9CARY</name>
<sequence>MWLSIVRRRVVFVAFDKFPSGKPLSIAAPLLVTPRIFVGSAQTAYESYYSTFHGANSEHESCDNVDCNAAAKMPLAKSLASLVVESSSYECAKESSKPKLTRLGMKRLLELRVKKRVKRHFVNGKFCDLLKKVVADPKTLLDAYNCVRVSSNVDITSLEIADICLESLAKELVDGKFDVEANIFTMSTKGRAPKEILVLPNLKLRVVQEALRMVLEVVFKPHFSKISHGGRSGRGHLSAFKYICKEISDPDWWFTVHISKKLDAQVFAKLIETIEDKIDDPELCYVIQSMFNAQVLNIEFGGFPKGHGLPQEGVLSPILMNIYLDLFDNEFHGMSMRYEGLDSSSELDKSQPQSKLRNWFRRQIKGGVDTSTGCEVSGLRVYCCRFMDEIFFAVSGSKDAAISLKSEVRNYLRSFLHLDVNVETEIVPCNGEHSIRFAGALVVRTIRDSPAFKAVHKLKEKVKLFALQKQEIWDAGTIRIGKKWLAHGLRKVKESEIKHLADSNSLLSKVSSYRKAGMETDHWYKQLLKIWLQNVNAKSASSEEFILSTCITEPALPPTLRESFYEFQRRVEEYASSETETLLSLLPSSGFSQKCETITKVMAPVNVIEKRLLRYGLANVEGSARAVPLLILQDCSQIVDWFSGIVHRWLRWYGECDNLGELKLIVSHQVRKSCICTLALKYRMHENEIEKCFGSELSRILLTEDIKHHIEKETLDAHALDGAEGLMYGVSYSGLCLLSLARITSQSRPCNCFVMGCGAPAPCVYTVHVMERQKFPGWNSGFASCVHPSLNRRRVGLCGKHLTDLYLGEISLQCIDFGSWK</sequence>
<dbReference type="GO" id="GO:0006315">
    <property type="term" value="P:homing of group II introns"/>
    <property type="evidence" value="ECO:0007669"/>
    <property type="project" value="TreeGrafter"/>
</dbReference>
<proteinExistence type="predicted"/>
<accession>A0A9Q1JYY8</accession>
<dbReference type="GO" id="GO:0003964">
    <property type="term" value="F:RNA-directed DNA polymerase activity"/>
    <property type="evidence" value="ECO:0007669"/>
    <property type="project" value="TreeGrafter"/>
</dbReference>
<dbReference type="PANTHER" id="PTHR33642:SF3">
    <property type="entry name" value="NUCLEAR INTRON MATURASE 4, MITOCHONDRIAL"/>
    <property type="match status" value="1"/>
</dbReference>
<reference evidence="3" key="1">
    <citation type="submission" date="2022-04" db="EMBL/GenBank/DDBJ databases">
        <title>Carnegiea gigantea Genome sequencing and assembly v2.</title>
        <authorList>
            <person name="Copetti D."/>
            <person name="Sanderson M.J."/>
            <person name="Burquez A."/>
            <person name="Wojciechowski M.F."/>
        </authorList>
    </citation>
    <scope>NUCLEOTIDE SEQUENCE</scope>
    <source>
        <strain evidence="3">SGP5-SGP5p</strain>
        <tissue evidence="3">Aerial part</tissue>
    </source>
</reference>
<organism evidence="3 4">
    <name type="scientific">Carnegiea gigantea</name>
    <dbReference type="NCBI Taxonomy" id="171969"/>
    <lineage>
        <taxon>Eukaryota</taxon>
        <taxon>Viridiplantae</taxon>
        <taxon>Streptophyta</taxon>
        <taxon>Embryophyta</taxon>
        <taxon>Tracheophyta</taxon>
        <taxon>Spermatophyta</taxon>
        <taxon>Magnoliopsida</taxon>
        <taxon>eudicotyledons</taxon>
        <taxon>Gunneridae</taxon>
        <taxon>Pentapetalae</taxon>
        <taxon>Caryophyllales</taxon>
        <taxon>Cactineae</taxon>
        <taxon>Cactaceae</taxon>
        <taxon>Cactoideae</taxon>
        <taxon>Echinocereeae</taxon>
        <taxon>Carnegiea</taxon>
    </lineage>
</organism>
<dbReference type="InterPro" id="IPR043502">
    <property type="entry name" value="DNA/RNA_pol_sf"/>
</dbReference>
<dbReference type="CDD" id="cd01651">
    <property type="entry name" value="RT_G2_intron"/>
    <property type="match status" value="1"/>
</dbReference>
<evidence type="ECO:0000259" key="1">
    <source>
        <dbReference type="Pfam" id="PF00078"/>
    </source>
</evidence>
<dbReference type="GO" id="GO:0005739">
    <property type="term" value="C:mitochondrion"/>
    <property type="evidence" value="ECO:0007669"/>
    <property type="project" value="TreeGrafter"/>
</dbReference>
<keyword evidence="4" id="KW-1185">Reference proteome</keyword>
<feature type="domain" description="Domain X" evidence="2">
    <location>
        <begin position="599"/>
        <end position="700"/>
    </location>
</feature>
<dbReference type="OrthoDB" id="1866033at2759"/>
<dbReference type="InterPro" id="IPR024937">
    <property type="entry name" value="Domain_X"/>
</dbReference>
<dbReference type="PANTHER" id="PTHR33642">
    <property type="entry name" value="COX1/OXI3 INTRON 1 PROTEIN-RELATED"/>
    <property type="match status" value="1"/>
</dbReference>